<feature type="compositionally biased region" description="Low complexity" evidence="1">
    <location>
        <begin position="10"/>
        <end position="24"/>
    </location>
</feature>
<organism evidence="2 3">
    <name type="scientific">Orbilia oligospora</name>
    <name type="common">Nematode-trapping fungus</name>
    <name type="synonym">Arthrobotrys oligospora</name>
    <dbReference type="NCBI Taxonomy" id="2813651"/>
    <lineage>
        <taxon>Eukaryota</taxon>
        <taxon>Fungi</taxon>
        <taxon>Dikarya</taxon>
        <taxon>Ascomycota</taxon>
        <taxon>Pezizomycotina</taxon>
        <taxon>Orbiliomycetes</taxon>
        <taxon>Orbiliales</taxon>
        <taxon>Orbiliaceae</taxon>
        <taxon>Orbilia</taxon>
    </lineage>
</organism>
<accession>A0A8H8UUI0</accession>
<name>A0A8H8UUI0_ORBOL</name>
<comment type="caution">
    <text evidence="2">The sequence shown here is derived from an EMBL/GenBank/DDBJ whole genome shotgun (WGS) entry which is preliminary data.</text>
</comment>
<feature type="compositionally biased region" description="Acidic residues" evidence="1">
    <location>
        <begin position="414"/>
        <end position="425"/>
    </location>
</feature>
<dbReference type="Proteomes" id="UP000614610">
    <property type="component" value="Unassembled WGS sequence"/>
</dbReference>
<sequence>MQQEPVTHVSTRSSTATGTGTSKTQWKKHITTTHREIYLLEPVQKDPKDKKLPIFHHILAPVGTKDDAWYLQIVFDELSSAFDFQPAAPLNIYGNHGSMLVPTQTIYVPLRYIRFAVEYPEKGKLPGNPQLFTGDIKMPLGRRVSKNYGGDNITLENPENEGLISLDDSEVSKDFNRKLIKVPYPNNTSTKISISEILEKLQTKFGHDQFHLIPFRIDDGTLYWGRAKRGLDEEGVPKEHYDMWRSLLNTRTKVSAGGNKKTWRVRYDDRDLKTPLVVRYTDIAENRFRDKGYGEVSVFMEKLVQAINSIYTTPNENRRTNQLTLDVSKQCNLSNYRLLSENPFGLFQTYIHTSEIQSYMEDLALDLQQPKEEDLAKGKALQSTPLRGLPIENDFENRLKDYFSELLGGSSNDEPLDPDSEDEEDAKTGEEGEKMVAQLEQGQQVGGTNQNLGRMEEEPSQASGNNNPVAMPFKGNGSNQKAEGSKLWKHFPNEPHPEGWRHSSSKHDNIALSSRKITEAKGTRKTQKSQRDVMGLSASGLAENVFKWTPPDPNKTGCKKRQLRNGLYMAEWLHLCAYSWGGLNGDDDKGNLKSSQTVENLVFGSSEANSCMTRYESAWQSLFTDEADLIGKIKGSSNGGEVNITGELQVQRNPSGKKRNHDNISGNFQYIWEEVDLPGDDSHLAKLAARAKLLAYTISYRPRMYAYKKKRLLILDRQQPSVSVSTVFHPFSRRFFHRAEYLLDAALYEAMYRITIYDKLKKYDRNRIAELVSERFLYTNKFIRAVLNDRNHDPEAKQKVQEGKSQILIQEAMKQLTPSNYDPLFGQSGTSPSPPQSHSGQTEDPGSQSPKEKKKKKKEKVNAAKEPDPEPRKKPQHQQIGQGDQGGQSGAQYGNQYGGQGGQPVSQYGSQYGNQYGGQGGNQYGNQYSSQYGNQYGNQGGQSGSQYGNQYGNQYGGQGGNQYGGQGGQPGSQYGSQYGNQYGGQGGNQYGGQGGSQYGNQYGNQYGGQGGQGSYYGGSQS</sequence>
<feature type="compositionally biased region" description="Gly residues" evidence="1">
    <location>
        <begin position="1005"/>
        <end position="1021"/>
    </location>
</feature>
<protein>
    <submittedName>
        <fullName evidence="2">Uncharacterized protein</fullName>
    </submittedName>
</protein>
<feature type="region of interest" description="Disordered" evidence="1">
    <location>
        <begin position="1"/>
        <end position="27"/>
    </location>
</feature>
<feature type="compositionally biased region" description="Basic and acidic residues" evidence="1">
    <location>
        <begin position="860"/>
        <end position="873"/>
    </location>
</feature>
<gene>
    <name evidence="2" type="ORF">TWF679_001995</name>
</gene>
<feature type="compositionally biased region" description="Gly residues" evidence="1">
    <location>
        <begin position="954"/>
        <end position="970"/>
    </location>
</feature>
<feature type="compositionally biased region" description="Low complexity" evidence="1">
    <location>
        <begin position="971"/>
        <end position="980"/>
    </location>
</feature>
<feature type="compositionally biased region" description="Polar residues" evidence="1">
    <location>
        <begin position="440"/>
        <end position="452"/>
    </location>
</feature>
<feature type="compositionally biased region" description="Gly residues" evidence="1">
    <location>
        <begin position="981"/>
        <end position="997"/>
    </location>
</feature>
<dbReference type="EMBL" id="WIWT01000131">
    <property type="protein sequence ID" value="KAF3198590.1"/>
    <property type="molecule type" value="Genomic_DNA"/>
</dbReference>
<evidence type="ECO:0000313" key="3">
    <source>
        <dbReference type="Proteomes" id="UP000614610"/>
    </source>
</evidence>
<feature type="region of interest" description="Disordered" evidence="1">
    <location>
        <begin position="818"/>
        <end position="1021"/>
    </location>
</feature>
<feature type="compositionally biased region" description="Low complexity" evidence="1">
    <location>
        <begin position="944"/>
        <end position="953"/>
    </location>
</feature>
<feature type="compositionally biased region" description="Low complexity" evidence="1">
    <location>
        <begin position="924"/>
        <end position="937"/>
    </location>
</feature>
<evidence type="ECO:0000256" key="1">
    <source>
        <dbReference type="SAM" id="MobiDB-lite"/>
    </source>
</evidence>
<dbReference type="OrthoDB" id="5427329at2759"/>
<reference evidence="2" key="1">
    <citation type="submission" date="2019-06" db="EMBL/GenBank/DDBJ databases">
        <authorList>
            <person name="Palmer J.M."/>
        </authorList>
    </citation>
    <scope>NUCLEOTIDE SEQUENCE</scope>
    <source>
        <strain evidence="2">TWF679</strain>
    </source>
</reference>
<feature type="region of interest" description="Disordered" evidence="1">
    <location>
        <begin position="405"/>
        <end position="465"/>
    </location>
</feature>
<dbReference type="AlphaFoldDB" id="A0A8H8UUI0"/>
<proteinExistence type="predicted"/>
<feature type="compositionally biased region" description="Low complexity" evidence="1">
    <location>
        <begin position="826"/>
        <end position="842"/>
    </location>
</feature>
<evidence type="ECO:0000313" key="2">
    <source>
        <dbReference type="EMBL" id="KAF3198590.1"/>
    </source>
</evidence>